<name>A0A5B7JS16_PORTR</name>
<evidence type="ECO:0000313" key="1">
    <source>
        <dbReference type="EMBL" id="MPC95848.1"/>
    </source>
</evidence>
<dbReference type="AlphaFoldDB" id="A0A5B7JS16"/>
<keyword evidence="2" id="KW-1185">Reference proteome</keyword>
<gene>
    <name evidence="1" type="ORF">E2C01_091077</name>
</gene>
<evidence type="ECO:0000313" key="2">
    <source>
        <dbReference type="Proteomes" id="UP000324222"/>
    </source>
</evidence>
<organism evidence="1 2">
    <name type="scientific">Portunus trituberculatus</name>
    <name type="common">Swimming crab</name>
    <name type="synonym">Neptunus trituberculatus</name>
    <dbReference type="NCBI Taxonomy" id="210409"/>
    <lineage>
        <taxon>Eukaryota</taxon>
        <taxon>Metazoa</taxon>
        <taxon>Ecdysozoa</taxon>
        <taxon>Arthropoda</taxon>
        <taxon>Crustacea</taxon>
        <taxon>Multicrustacea</taxon>
        <taxon>Malacostraca</taxon>
        <taxon>Eumalacostraca</taxon>
        <taxon>Eucarida</taxon>
        <taxon>Decapoda</taxon>
        <taxon>Pleocyemata</taxon>
        <taxon>Brachyura</taxon>
        <taxon>Eubrachyura</taxon>
        <taxon>Portunoidea</taxon>
        <taxon>Portunidae</taxon>
        <taxon>Portuninae</taxon>
        <taxon>Portunus</taxon>
    </lineage>
</organism>
<proteinExistence type="predicted"/>
<dbReference type="Proteomes" id="UP000324222">
    <property type="component" value="Unassembled WGS sequence"/>
</dbReference>
<reference evidence="1 2" key="1">
    <citation type="submission" date="2019-05" db="EMBL/GenBank/DDBJ databases">
        <title>Another draft genome of Portunus trituberculatus and its Hox gene families provides insights of decapod evolution.</title>
        <authorList>
            <person name="Jeong J.-H."/>
            <person name="Song I."/>
            <person name="Kim S."/>
            <person name="Choi T."/>
            <person name="Kim D."/>
            <person name="Ryu S."/>
            <person name="Kim W."/>
        </authorList>
    </citation>
    <scope>NUCLEOTIDE SEQUENCE [LARGE SCALE GENOMIC DNA]</scope>
    <source>
        <tissue evidence="1">Muscle</tissue>
    </source>
</reference>
<protein>
    <submittedName>
        <fullName evidence="1">Uncharacterized protein</fullName>
    </submittedName>
</protein>
<sequence>MNQQPDPDCGLCWVGEGESIQQDSRQTLSVQLDSSHEEQCRAEQSRVKVGGGLSKQWCDGRQHRQECTSRLQTLAGQTCGREEVEGCGCVLDTEMYTDKYKMRERDIKQEINIH</sequence>
<comment type="caution">
    <text evidence="1">The sequence shown here is derived from an EMBL/GenBank/DDBJ whole genome shotgun (WGS) entry which is preliminary data.</text>
</comment>
<accession>A0A5B7JS16</accession>
<dbReference type="EMBL" id="VSRR010103757">
    <property type="protein sequence ID" value="MPC95848.1"/>
    <property type="molecule type" value="Genomic_DNA"/>
</dbReference>